<reference evidence="2" key="1">
    <citation type="journal article" date="2021" name="Front. Microbiol.">
        <title>Comprehensive Comparative Genomics and Phenotyping of Methylobacterium Species.</title>
        <authorList>
            <person name="Alessa O."/>
            <person name="Ogura Y."/>
            <person name="Fujitani Y."/>
            <person name="Takami H."/>
            <person name="Hayashi T."/>
            <person name="Sahin N."/>
            <person name="Tani A."/>
        </authorList>
    </citation>
    <scope>NUCLEOTIDE SEQUENCE</scope>
    <source>
        <strain evidence="2">DSM 23674</strain>
    </source>
</reference>
<sequence length="441" mass="49113">MFAFMLSGKDDRGVVAAERRDIATARLNAQLDVIIDLLTPLEQRLDQVVAESPDETIERVDASIASVAESLSQFEDEREGLMNERQAATENMQRAESQLIAIEELLSRYRLLDERYSSDLGRLDFISEGAHYFDGLQEIKCALCDQLMTPEHAHVAAGSSETIYASARAEASKILAQRLDLENAVASLISRRVAQNEEKLSTQKNILRANTRLNSIIQPAIQTNVERLQSLLDRRIYLEATRSDREQLEGLRAKKDEIERAAESRRPAKREWEALPGKALRAFCNEVEFVLREWKWSGTGRVEFDSKKYDIIVDGQARQSHGKGVRAVLYSAFIIGLLRYCSNNNLPHIGFAIIDSPLTSYKKKGVQIKGADGPIDLGVEAAFWESLKRVSAGIQIIIVENKEPPADVAAAVQYEWFAGDTASPGDRVAFIPVPGPAGPFI</sequence>
<dbReference type="Proteomes" id="UP001055101">
    <property type="component" value="Unassembled WGS sequence"/>
</dbReference>
<protein>
    <recommendedName>
        <fullName evidence="4">DUF2326 domain-containing protein</fullName>
    </recommendedName>
</protein>
<organism evidence="2 3">
    <name type="scientific">Methylobacterium thuringiense</name>
    <dbReference type="NCBI Taxonomy" id="1003091"/>
    <lineage>
        <taxon>Bacteria</taxon>
        <taxon>Pseudomonadati</taxon>
        <taxon>Pseudomonadota</taxon>
        <taxon>Alphaproteobacteria</taxon>
        <taxon>Hyphomicrobiales</taxon>
        <taxon>Methylobacteriaceae</taxon>
        <taxon>Methylobacterium</taxon>
    </lineage>
</organism>
<dbReference type="EMBL" id="BPRA01000010">
    <property type="protein sequence ID" value="GJE55933.1"/>
    <property type="molecule type" value="Genomic_DNA"/>
</dbReference>
<evidence type="ECO:0000256" key="1">
    <source>
        <dbReference type="SAM" id="Coils"/>
    </source>
</evidence>
<comment type="caution">
    <text evidence="2">The sequence shown here is derived from an EMBL/GenBank/DDBJ whole genome shotgun (WGS) entry which is preliminary data.</text>
</comment>
<evidence type="ECO:0000313" key="3">
    <source>
        <dbReference type="Proteomes" id="UP001055101"/>
    </source>
</evidence>
<accession>A0ABQ4TKT0</accession>
<proteinExistence type="predicted"/>
<feature type="coiled-coil region" evidence="1">
    <location>
        <begin position="64"/>
        <end position="112"/>
    </location>
</feature>
<evidence type="ECO:0000313" key="2">
    <source>
        <dbReference type="EMBL" id="GJE55933.1"/>
    </source>
</evidence>
<gene>
    <name evidence="2" type="ORF">EKPJFOCH_2430</name>
</gene>
<evidence type="ECO:0008006" key="4">
    <source>
        <dbReference type="Google" id="ProtNLM"/>
    </source>
</evidence>
<name>A0ABQ4TKT0_9HYPH</name>
<keyword evidence="1" id="KW-0175">Coiled coil</keyword>
<reference evidence="2" key="2">
    <citation type="submission" date="2021-08" db="EMBL/GenBank/DDBJ databases">
        <authorList>
            <person name="Tani A."/>
            <person name="Ola A."/>
            <person name="Ogura Y."/>
            <person name="Katsura K."/>
            <person name="Hayashi T."/>
        </authorList>
    </citation>
    <scope>NUCLEOTIDE SEQUENCE</scope>
    <source>
        <strain evidence="2">DSM 23674</strain>
    </source>
</reference>
<keyword evidence="3" id="KW-1185">Reference proteome</keyword>